<dbReference type="PANTHER" id="PTHR11533">
    <property type="entry name" value="PROTEASE M1 ZINC METALLOPROTEASE"/>
    <property type="match status" value="1"/>
</dbReference>
<dbReference type="GO" id="GO:0016020">
    <property type="term" value="C:membrane"/>
    <property type="evidence" value="ECO:0007669"/>
    <property type="project" value="TreeGrafter"/>
</dbReference>
<evidence type="ECO:0000313" key="2">
    <source>
        <dbReference type="EMBL" id="GGF42271.1"/>
    </source>
</evidence>
<feature type="domain" description="Aminopeptidase N-like N-terminal" evidence="1">
    <location>
        <begin position="20"/>
        <end position="197"/>
    </location>
</feature>
<name>A0A917BH96_9MICO</name>
<dbReference type="GO" id="GO:0005615">
    <property type="term" value="C:extracellular space"/>
    <property type="evidence" value="ECO:0007669"/>
    <property type="project" value="TreeGrafter"/>
</dbReference>
<dbReference type="GO" id="GO:0008270">
    <property type="term" value="F:zinc ion binding"/>
    <property type="evidence" value="ECO:0007669"/>
    <property type="project" value="TreeGrafter"/>
</dbReference>
<evidence type="ECO:0000259" key="1">
    <source>
        <dbReference type="Pfam" id="PF17900"/>
    </source>
</evidence>
<sequence>MPGTNLTRNEATQRSQLIATESYDVALDLTQGAETFGTRSTVRFTCAQPGAETWIDFVGRSVESVVLNGRELDAAEVFADSRITLTDLAADNELVVEATGVYMNTGEGLHRFVDPADGEVYLYTQFEVPDSRRMYAVFEQPDLKATFTFSVTAPAHWQVISNEPTPEPEAAPEATNADGGEVALWRFPATPRISSYITALVAGPYDVVRDSVTTRKGEVPLGVFCRKSLRPYLDAENVIDVTKRGFAFFEEEFDFPYPFTKYDPSRPSTTWARWRTPAA</sequence>
<comment type="caution">
    <text evidence="2">The sequence shown here is derived from an EMBL/GenBank/DDBJ whole genome shotgun (WGS) entry which is preliminary data.</text>
</comment>
<organism evidence="2 3">
    <name type="scientific">Ornithinimicrobium tianjinense</name>
    <dbReference type="NCBI Taxonomy" id="1195761"/>
    <lineage>
        <taxon>Bacteria</taxon>
        <taxon>Bacillati</taxon>
        <taxon>Actinomycetota</taxon>
        <taxon>Actinomycetes</taxon>
        <taxon>Micrococcales</taxon>
        <taxon>Ornithinimicrobiaceae</taxon>
        <taxon>Ornithinimicrobium</taxon>
    </lineage>
</organism>
<dbReference type="GO" id="GO:0005737">
    <property type="term" value="C:cytoplasm"/>
    <property type="evidence" value="ECO:0007669"/>
    <property type="project" value="TreeGrafter"/>
</dbReference>
<dbReference type="InterPro" id="IPR042097">
    <property type="entry name" value="Aminopeptidase_N-like_N_sf"/>
</dbReference>
<dbReference type="SUPFAM" id="SSF63737">
    <property type="entry name" value="Leukotriene A4 hydrolase N-terminal domain"/>
    <property type="match status" value="1"/>
</dbReference>
<reference evidence="2" key="1">
    <citation type="journal article" date="2014" name="Int. J. Syst. Evol. Microbiol.">
        <title>Complete genome sequence of Corynebacterium casei LMG S-19264T (=DSM 44701T), isolated from a smear-ripened cheese.</title>
        <authorList>
            <consortium name="US DOE Joint Genome Institute (JGI-PGF)"/>
            <person name="Walter F."/>
            <person name="Albersmeier A."/>
            <person name="Kalinowski J."/>
            <person name="Ruckert C."/>
        </authorList>
    </citation>
    <scope>NUCLEOTIDE SEQUENCE</scope>
    <source>
        <strain evidence="2">CGMCC 1.12160</strain>
    </source>
</reference>
<dbReference type="Gene3D" id="2.60.40.1730">
    <property type="entry name" value="tricorn interacting facor f3 domain"/>
    <property type="match status" value="1"/>
</dbReference>
<accession>A0A917BH96</accession>
<dbReference type="Pfam" id="PF17900">
    <property type="entry name" value="Peptidase_M1_N"/>
    <property type="match status" value="1"/>
</dbReference>
<dbReference type="AlphaFoldDB" id="A0A917BH96"/>
<dbReference type="GO" id="GO:0070006">
    <property type="term" value="F:metalloaminopeptidase activity"/>
    <property type="evidence" value="ECO:0007669"/>
    <property type="project" value="TreeGrafter"/>
</dbReference>
<dbReference type="Proteomes" id="UP000605670">
    <property type="component" value="Unassembled WGS sequence"/>
</dbReference>
<protein>
    <recommendedName>
        <fullName evidence="1">Aminopeptidase N-like N-terminal domain-containing protein</fullName>
    </recommendedName>
</protein>
<evidence type="ECO:0000313" key="3">
    <source>
        <dbReference type="Proteomes" id="UP000605670"/>
    </source>
</evidence>
<keyword evidence="3" id="KW-1185">Reference proteome</keyword>
<dbReference type="PANTHER" id="PTHR11533:SF174">
    <property type="entry name" value="PUROMYCIN-SENSITIVE AMINOPEPTIDASE-RELATED"/>
    <property type="match status" value="1"/>
</dbReference>
<gene>
    <name evidence="2" type="ORF">GCM10011366_07590</name>
</gene>
<dbReference type="EMBL" id="BMEM01000001">
    <property type="protein sequence ID" value="GGF42271.1"/>
    <property type="molecule type" value="Genomic_DNA"/>
</dbReference>
<dbReference type="GO" id="GO:0042277">
    <property type="term" value="F:peptide binding"/>
    <property type="evidence" value="ECO:0007669"/>
    <property type="project" value="TreeGrafter"/>
</dbReference>
<dbReference type="InterPro" id="IPR045357">
    <property type="entry name" value="Aminopeptidase_N-like_N"/>
</dbReference>
<dbReference type="GO" id="GO:0043171">
    <property type="term" value="P:peptide catabolic process"/>
    <property type="evidence" value="ECO:0007669"/>
    <property type="project" value="TreeGrafter"/>
</dbReference>
<dbReference type="FunFam" id="2.60.40.1730:FF:000010">
    <property type="entry name" value="Putative aminopeptidase N"/>
    <property type="match status" value="1"/>
</dbReference>
<reference evidence="2" key="2">
    <citation type="submission" date="2020-09" db="EMBL/GenBank/DDBJ databases">
        <authorList>
            <person name="Sun Q."/>
            <person name="Zhou Y."/>
        </authorList>
    </citation>
    <scope>NUCLEOTIDE SEQUENCE</scope>
    <source>
        <strain evidence="2">CGMCC 1.12160</strain>
    </source>
</reference>
<dbReference type="Gene3D" id="3.30.2010.30">
    <property type="match status" value="1"/>
</dbReference>
<dbReference type="InterPro" id="IPR050344">
    <property type="entry name" value="Peptidase_M1_aminopeptidases"/>
</dbReference>
<proteinExistence type="predicted"/>